<gene>
    <name evidence="3" type="ORF">Ocin01_04871</name>
</gene>
<dbReference type="EMBL" id="LJIJ01000138">
    <property type="protein sequence ID" value="ODN01806.1"/>
    <property type="molecule type" value="Genomic_DNA"/>
</dbReference>
<dbReference type="GO" id="GO:0005634">
    <property type="term" value="C:nucleus"/>
    <property type="evidence" value="ECO:0007669"/>
    <property type="project" value="UniProtKB-ARBA"/>
</dbReference>
<feature type="compositionally biased region" description="Polar residues" evidence="1">
    <location>
        <begin position="39"/>
        <end position="64"/>
    </location>
</feature>
<protein>
    <submittedName>
        <fullName evidence="3">Transcription factor VBP</fullName>
    </submittedName>
</protein>
<feature type="compositionally biased region" description="Polar residues" evidence="1">
    <location>
        <begin position="1"/>
        <end position="23"/>
    </location>
</feature>
<dbReference type="AlphaFoldDB" id="A0A1D2N9Z9"/>
<dbReference type="Gene3D" id="1.20.5.170">
    <property type="match status" value="1"/>
</dbReference>
<feature type="region of interest" description="Disordered" evidence="1">
    <location>
        <begin position="1"/>
        <end position="72"/>
    </location>
</feature>
<name>A0A1D2N9Z9_ORCCI</name>
<dbReference type="Pfam" id="PF07716">
    <property type="entry name" value="bZIP_2"/>
    <property type="match status" value="1"/>
</dbReference>
<dbReference type="SUPFAM" id="SSF57959">
    <property type="entry name" value="Leucine zipper domain"/>
    <property type="match status" value="1"/>
</dbReference>
<dbReference type="InterPro" id="IPR046347">
    <property type="entry name" value="bZIP_sf"/>
</dbReference>
<dbReference type="InterPro" id="IPR004827">
    <property type="entry name" value="bZIP"/>
</dbReference>
<feature type="domain" description="BZIP" evidence="2">
    <location>
        <begin position="97"/>
        <end position="147"/>
    </location>
</feature>
<dbReference type="GO" id="GO:0003700">
    <property type="term" value="F:DNA-binding transcription factor activity"/>
    <property type="evidence" value="ECO:0007669"/>
    <property type="project" value="InterPro"/>
</dbReference>
<comment type="caution">
    <text evidence="3">The sequence shown here is derived from an EMBL/GenBank/DDBJ whole genome shotgun (WGS) entry which is preliminary data.</text>
</comment>
<evidence type="ECO:0000256" key="1">
    <source>
        <dbReference type="SAM" id="MobiDB-lite"/>
    </source>
</evidence>
<evidence type="ECO:0000313" key="4">
    <source>
        <dbReference type="Proteomes" id="UP000094527"/>
    </source>
</evidence>
<organism evidence="3 4">
    <name type="scientific">Orchesella cincta</name>
    <name type="common">Springtail</name>
    <name type="synonym">Podura cincta</name>
    <dbReference type="NCBI Taxonomy" id="48709"/>
    <lineage>
        <taxon>Eukaryota</taxon>
        <taxon>Metazoa</taxon>
        <taxon>Ecdysozoa</taxon>
        <taxon>Arthropoda</taxon>
        <taxon>Hexapoda</taxon>
        <taxon>Collembola</taxon>
        <taxon>Entomobryomorpha</taxon>
        <taxon>Entomobryoidea</taxon>
        <taxon>Orchesellidae</taxon>
        <taxon>Orchesellinae</taxon>
        <taxon>Orchesella</taxon>
    </lineage>
</organism>
<proteinExistence type="predicted"/>
<keyword evidence="4" id="KW-1185">Reference proteome</keyword>
<reference evidence="3 4" key="1">
    <citation type="journal article" date="2016" name="Genome Biol. Evol.">
        <title>Gene Family Evolution Reflects Adaptation to Soil Environmental Stressors in the Genome of the Collembolan Orchesella cincta.</title>
        <authorList>
            <person name="Faddeeva-Vakhrusheva A."/>
            <person name="Derks M.F."/>
            <person name="Anvar S.Y."/>
            <person name="Agamennone V."/>
            <person name="Suring W."/>
            <person name="Smit S."/>
            <person name="van Straalen N.M."/>
            <person name="Roelofs D."/>
        </authorList>
    </citation>
    <scope>NUCLEOTIDE SEQUENCE [LARGE SCALE GENOMIC DNA]</scope>
    <source>
        <tissue evidence="3">Mixed pool</tissue>
    </source>
</reference>
<dbReference type="Proteomes" id="UP000094527">
    <property type="component" value="Unassembled WGS sequence"/>
</dbReference>
<sequence>METPTVMPNINNPIQDQEISEQPKSLRAAEMTATIEPLPSTSKGLTVANELNSSTQTDESSSVETEMDATPTLSTEDILKIRPPLKKCQQKVPEECKDTEYHTKRMKNVLAARNCRAKKRIIDEKRVTLLKSALEENERLQLEVQRLHGIEASHAKLENDITFLRNVCSHLCSKITEAGGHVNFPQGPP</sequence>
<evidence type="ECO:0000313" key="3">
    <source>
        <dbReference type="EMBL" id="ODN01806.1"/>
    </source>
</evidence>
<accession>A0A1D2N9Z9</accession>
<evidence type="ECO:0000259" key="2">
    <source>
        <dbReference type="Pfam" id="PF07716"/>
    </source>
</evidence>